<keyword evidence="6" id="KW-0326">Glycosidase</keyword>
<dbReference type="InterPro" id="IPR002589">
    <property type="entry name" value="Macro_dom"/>
</dbReference>
<dbReference type="KEGG" id="sphv:F9278_03280"/>
<dbReference type="EMBL" id="CP045096">
    <property type="protein sequence ID" value="QFR02351.1"/>
    <property type="molecule type" value="Genomic_DNA"/>
</dbReference>
<dbReference type="RefSeq" id="WP_152173668.1">
    <property type="nucleotide sequence ID" value="NZ_CP045096.1"/>
</dbReference>
<feature type="domain" description="Macro" evidence="9">
    <location>
        <begin position="134"/>
        <end position="326"/>
    </location>
</feature>
<reference evidence="10 11" key="1">
    <citation type="submission" date="2019-10" db="EMBL/GenBank/DDBJ databases">
        <title>Streptomyces sp. strain GY16 isolated from leaves of Broussonetia papyrifera.</title>
        <authorList>
            <person name="Mo P."/>
        </authorList>
    </citation>
    <scope>NUCLEOTIDE SEQUENCE [LARGE SCALE GENOMIC DNA]</scope>
    <source>
        <strain evidence="10 11">GY16</strain>
    </source>
</reference>
<dbReference type="GO" id="GO:0046872">
    <property type="term" value="F:metal ion binding"/>
    <property type="evidence" value="ECO:0007669"/>
    <property type="project" value="UniProtKB-KW"/>
</dbReference>
<evidence type="ECO:0000259" key="9">
    <source>
        <dbReference type="PROSITE" id="PS51154"/>
    </source>
</evidence>
<gene>
    <name evidence="10" type="ORF">F9278_03280</name>
</gene>
<evidence type="ECO:0000256" key="5">
    <source>
        <dbReference type="ARBA" id="ARBA00022833"/>
    </source>
</evidence>
<sequence>MPHTPYDGRTARTVAPSALPLAAYRAAIALDEPVARPTPSSAASAGELDASVRAALNLLSTDPAVPRLGLRADTLRDLADADAATARRVLRALLTVRPPGPLPADAHDAVDTVLDLERRLRPAVPVDGLPTIAEEFPHTAHRSAEHMTLWRGDITTLAADAIVNAANSALLGCFQPLHPCVDNAIHSAAGPRLRDDCHTVVTLQGASEPTGTAKITRGHHLPAAHVLHTVGPVIHGRPAPSDAEALACAYRACLDLAAEVGTIRTLAFCSVSTGVFGYPKPEAARVALRTVSDWLTAHPGRLDRVVLNVFEADDEAVYRRALGETSTV</sequence>
<comment type="similarity">
    <text evidence="8">Belongs to the MacroD-type family. Zn-Macro subfamily.</text>
</comment>
<comment type="catalytic activity">
    <reaction evidence="7">
        <text>4-O-(ADP-D-ribosyl)-L-aspartyl-[protein] + H2O = L-aspartyl-[protein] + ADP-D-ribose + H(+)</text>
        <dbReference type="Rhea" id="RHEA:54428"/>
        <dbReference type="Rhea" id="RHEA-COMP:9867"/>
        <dbReference type="Rhea" id="RHEA-COMP:13832"/>
        <dbReference type="ChEBI" id="CHEBI:15377"/>
        <dbReference type="ChEBI" id="CHEBI:15378"/>
        <dbReference type="ChEBI" id="CHEBI:29961"/>
        <dbReference type="ChEBI" id="CHEBI:57967"/>
        <dbReference type="ChEBI" id="CHEBI:138102"/>
    </reaction>
    <physiologicalReaction direction="left-to-right" evidence="7">
        <dbReference type="Rhea" id="RHEA:54429"/>
    </physiologicalReaction>
</comment>
<dbReference type="SMART" id="SM00506">
    <property type="entry name" value="A1pp"/>
    <property type="match status" value="1"/>
</dbReference>
<dbReference type="SUPFAM" id="SSF52949">
    <property type="entry name" value="Macro domain-like"/>
    <property type="match status" value="1"/>
</dbReference>
<accession>A0A5P8KH83</accession>
<dbReference type="InterPro" id="IPR043472">
    <property type="entry name" value="Macro_dom-like"/>
</dbReference>
<dbReference type="NCBIfam" id="NF003163">
    <property type="entry name" value="PRK04143.1"/>
    <property type="match status" value="1"/>
</dbReference>
<organism evidence="10 11">
    <name type="scientific">Streptomyces phaeolivaceus</name>
    <dbReference type="NCBI Taxonomy" id="2653200"/>
    <lineage>
        <taxon>Bacteria</taxon>
        <taxon>Bacillati</taxon>
        <taxon>Actinomycetota</taxon>
        <taxon>Actinomycetes</taxon>
        <taxon>Kitasatosporales</taxon>
        <taxon>Streptomycetaceae</taxon>
        <taxon>Streptomyces</taxon>
    </lineage>
</organism>
<dbReference type="Gene3D" id="3.40.220.10">
    <property type="entry name" value="Leucine Aminopeptidase, subunit E, domain 1"/>
    <property type="match status" value="1"/>
</dbReference>
<comment type="cofactor">
    <cofactor evidence="1">
        <name>Zn(2+)</name>
        <dbReference type="ChEBI" id="CHEBI:29105"/>
    </cofactor>
</comment>
<keyword evidence="5" id="KW-0862">Zinc</keyword>
<dbReference type="CDD" id="cd02908">
    <property type="entry name" value="Macro_OAADPr_deacetylase"/>
    <property type="match status" value="1"/>
</dbReference>
<protein>
    <recommendedName>
        <fullName evidence="2">Protein-ADP-ribose hydrolase</fullName>
    </recommendedName>
</protein>
<evidence type="ECO:0000256" key="3">
    <source>
        <dbReference type="ARBA" id="ARBA00022723"/>
    </source>
</evidence>
<evidence type="ECO:0000256" key="4">
    <source>
        <dbReference type="ARBA" id="ARBA00022801"/>
    </source>
</evidence>
<dbReference type="PANTHER" id="PTHR11106:SF121">
    <property type="entry name" value="ADP-RIBOSE 1''-PHOSPHATE PHOSPHATASE"/>
    <property type="match status" value="1"/>
</dbReference>
<dbReference type="Pfam" id="PF01661">
    <property type="entry name" value="Macro"/>
    <property type="match status" value="1"/>
</dbReference>
<dbReference type="PANTHER" id="PTHR11106">
    <property type="entry name" value="GANGLIOSIDE INDUCED DIFFERENTIATION ASSOCIATED PROTEIN 2-RELATED"/>
    <property type="match status" value="1"/>
</dbReference>
<evidence type="ECO:0000313" key="10">
    <source>
        <dbReference type="EMBL" id="QFR02351.1"/>
    </source>
</evidence>
<evidence type="ECO:0000256" key="7">
    <source>
        <dbReference type="ARBA" id="ARBA00048482"/>
    </source>
</evidence>
<dbReference type="GO" id="GO:0016798">
    <property type="term" value="F:hydrolase activity, acting on glycosyl bonds"/>
    <property type="evidence" value="ECO:0007669"/>
    <property type="project" value="UniProtKB-KW"/>
</dbReference>
<dbReference type="Proteomes" id="UP000327294">
    <property type="component" value="Chromosome"/>
</dbReference>
<evidence type="ECO:0000256" key="1">
    <source>
        <dbReference type="ARBA" id="ARBA00001947"/>
    </source>
</evidence>
<keyword evidence="11" id="KW-1185">Reference proteome</keyword>
<dbReference type="AlphaFoldDB" id="A0A5P8KH83"/>
<keyword evidence="3" id="KW-0479">Metal-binding</keyword>
<evidence type="ECO:0000256" key="2">
    <source>
        <dbReference type="ARBA" id="ARBA00018852"/>
    </source>
</evidence>
<keyword evidence="4 10" id="KW-0378">Hydrolase</keyword>
<proteinExistence type="inferred from homology"/>
<evidence type="ECO:0000256" key="8">
    <source>
        <dbReference type="ARBA" id="ARBA00093459"/>
    </source>
</evidence>
<evidence type="ECO:0000313" key="11">
    <source>
        <dbReference type="Proteomes" id="UP000327294"/>
    </source>
</evidence>
<name>A0A5P8KH83_9ACTN</name>
<evidence type="ECO:0000256" key="6">
    <source>
        <dbReference type="ARBA" id="ARBA00023295"/>
    </source>
</evidence>
<dbReference type="PROSITE" id="PS51154">
    <property type="entry name" value="MACRO"/>
    <property type="match status" value="1"/>
</dbReference>